<evidence type="ECO:0000313" key="2">
    <source>
        <dbReference type="EMBL" id="MUK47315.1"/>
    </source>
</evidence>
<dbReference type="PROSITE" id="PS51257">
    <property type="entry name" value="PROKAR_LIPOPROTEIN"/>
    <property type="match status" value="1"/>
</dbReference>
<dbReference type="Gene3D" id="2.60.40.10">
    <property type="entry name" value="Immunoglobulins"/>
    <property type="match status" value="1"/>
</dbReference>
<dbReference type="InterPro" id="IPR013783">
    <property type="entry name" value="Ig-like_fold"/>
</dbReference>
<gene>
    <name evidence="2" type="ORF">GNP77_18310</name>
</gene>
<dbReference type="RefSeq" id="WP_155657671.1">
    <property type="nucleotide sequence ID" value="NZ_WOBO01000022.1"/>
</dbReference>
<proteinExistence type="predicted"/>
<protein>
    <recommendedName>
        <fullName evidence="4">Lipoprotein</fullName>
    </recommendedName>
</protein>
<feature type="region of interest" description="Disordered" evidence="1">
    <location>
        <begin position="686"/>
        <end position="708"/>
    </location>
</feature>
<evidence type="ECO:0000313" key="3">
    <source>
        <dbReference type="Proteomes" id="UP000435323"/>
    </source>
</evidence>
<reference evidence="2 3" key="1">
    <citation type="submission" date="2019-11" db="EMBL/GenBank/DDBJ databases">
        <title>Using colonization assays and comparative genomics to discover symbiosis behaviors and factors in Vibrio fischeri.</title>
        <authorList>
            <person name="Bongrand C."/>
            <person name="Moriano-Gutierrez S."/>
            <person name="Arevalo P."/>
            <person name="Mcfall-Ngai M."/>
            <person name="Visick K."/>
            <person name="Polz M.F."/>
            <person name="Ruby E.G."/>
        </authorList>
    </citation>
    <scope>NUCLEOTIDE SEQUENCE [LARGE SCALE GENOMIC DNA]</scope>
    <source>
        <strain evidence="3">emors.3.2</strain>
    </source>
</reference>
<organism evidence="2 3">
    <name type="scientific">Aliivibrio fischeri</name>
    <name type="common">Vibrio fischeri</name>
    <dbReference type="NCBI Taxonomy" id="668"/>
    <lineage>
        <taxon>Bacteria</taxon>
        <taxon>Pseudomonadati</taxon>
        <taxon>Pseudomonadota</taxon>
        <taxon>Gammaproteobacteria</taxon>
        <taxon>Vibrionales</taxon>
        <taxon>Vibrionaceae</taxon>
        <taxon>Aliivibrio</taxon>
    </lineage>
</organism>
<comment type="caution">
    <text evidence="2">The sequence shown here is derived from an EMBL/GenBank/DDBJ whole genome shotgun (WGS) entry which is preliminary data.</text>
</comment>
<name>A0A6N3ZAV3_ALIFS</name>
<accession>A0A6N3ZAV3</accession>
<evidence type="ECO:0000256" key="1">
    <source>
        <dbReference type="SAM" id="MobiDB-lite"/>
    </source>
</evidence>
<dbReference type="AlphaFoldDB" id="A0A6N3ZAV3"/>
<dbReference type="Proteomes" id="UP000435323">
    <property type="component" value="Unassembled WGS sequence"/>
</dbReference>
<evidence type="ECO:0008006" key="4">
    <source>
        <dbReference type="Google" id="ProtNLM"/>
    </source>
</evidence>
<dbReference type="EMBL" id="WOBO01000022">
    <property type="protein sequence ID" value="MUK47315.1"/>
    <property type="molecule type" value="Genomic_DNA"/>
</dbReference>
<sequence length="946" mass="101342">MKKVSLLAASVALALVGCGGSDGGSDTNTGTPSAGGIIITGFDGYFKNAVVFDDVNNDGILDVNVDTVFGLTKADGKITLPKGTEFQGSLALKTLKPGDTDKALAAKLAALSPAADSYSNFMNTYTTDMDHEGQPMANAVVFRAPVSAEDKTAVISPLTDLVAIEMAKGTAENPVSEEAAIAAVTAALGGTDEQPIDLFSDFVKDSKTNLESAKLHKTAQILTESKAKNPTAYEQNSAEIAAVAQEESEKIVTDETMGSDDLLNQKPVINPSAPTAPVVSNYKLLVNEDAKIAIQKEISALAITEGQSLNTTITIPAALFQDKYDNVQTNVQAVAEINGKGEITANLVGETLTLSTNNLQPTQDIYTITLKAEDKATANSEVLNTLSTTFSFKVELQNSAPVVDTDTQTNIQTLVDSWKMQQGAAFSQTFSVDGLFSDREGDALTYTTNINSVVPGLTSKFNKNTGEMTISGIPQPKNLGELAFTIIADDGHPATRLASTPASFTLPAIEAGEIAIDTNVKAELQAKTTAWQLRVGNKFNQTLNISELFDSAVNGDVQYYANYAEHDNAPASNPINGVNVTVDQSGLVTLVGTPTQVTNGVVLYLAQGINFSGGEDNDIESEMVLLNLPNVQPADEVTPPPTGTHPLENKNWYVLERGSDDGDGIEDNNYSRVWCDTYRFEDGIALSNNRSPSNSNTCSEETAPQDDNGTYVIDENNNLVATFTFIEDGEELTETFTVSINDDTNAPMDEISIGSKSVLFSMEEQGQIEHETKTFFAEKTDAEKRINVKSSDGPELRDAPLYWPGQQDGEYVLRSTSLQMNTAENSSGNSHDYIKVWINGVSCDGLFEGFDGDSPIFEKFIVTSDSISLDDVNGWHGNQLGYSSCFTAEEDGTPNAVISFLFGMNDNYTLNANETYSIMGKVSNGWSSALSDINFNMTWTGSTNND</sequence>